<dbReference type="InterPro" id="IPR009279">
    <property type="entry name" value="Portal_Mu"/>
</dbReference>
<protein>
    <submittedName>
        <fullName evidence="1">Portal</fullName>
    </submittedName>
</protein>
<sequence length="479" mass="53217">MFWGWFSKTKQPQGKVRVNPVKAGAQFVVPTYSLTAADVDEVLKRANLTRTDLLKLLYDDEIYGCISRRTAAVMGNAWHIEGDNTDWLYEAVSAVYEDAVRIMMQALWVGSSIGELIWQDGEQKTIRAIVPRVIEQFKADADGNLIWKSPGGGEVAVIPEKVLRGAVNVNETNPYGDALLSRVYWAWFAKNYAEQFWNKFAERHASPITVIKSAVNTANREEAQRDLAALAAAGSQAMADGVVAMSDQDTIEFVEANNDGTAHEKYTRHQIQRIQKTLLGRVLTSELETGSRAAQETDDGFTRDIADADLTFVERGLNHIVDCLLTVNGINPDGVYFTYERAQTIDKGRWERDVALLNTGKIELTEQYYRDNYGLEPQHFRVVAAAPATPKLSLSLSQLTPGAQEVEDGITAALKHAPEMLGVEAVLAVAREARDEADLMRRLVLLYDDHDDSQYTDWLAGALALATAQGYVHADKGRY</sequence>
<dbReference type="Pfam" id="PF06074">
    <property type="entry name" value="Portal_Mu"/>
    <property type="match status" value="1"/>
</dbReference>
<accession>A0A8S5V6G6</accession>
<proteinExistence type="predicted"/>
<evidence type="ECO:0000313" key="1">
    <source>
        <dbReference type="EMBL" id="DAG02277.1"/>
    </source>
</evidence>
<name>A0A8S5V6G6_9CAUD</name>
<reference evidence="1" key="1">
    <citation type="journal article" date="2021" name="Proc. Natl. Acad. Sci. U.S.A.">
        <title>A Catalog of Tens of Thousands of Viruses from Human Metagenomes Reveals Hidden Associations with Chronic Diseases.</title>
        <authorList>
            <person name="Tisza M.J."/>
            <person name="Buck C.B."/>
        </authorList>
    </citation>
    <scope>NUCLEOTIDE SEQUENCE</scope>
    <source>
        <strain evidence="1">CtRci5</strain>
    </source>
</reference>
<dbReference type="EMBL" id="BK016208">
    <property type="protein sequence ID" value="DAG02277.1"/>
    <property type="molecule type" value="Genomic_DNA"/>
</dbReference>
<organism evidence="1">
    <name type="scientific">Myoviridae sp. ctRci5</name>
    <dbReference type="NCBI Taxonomy" id="2825105"/>
    <lineage>
        <taxon>Viruses</taxon>
        <taxon>Duplodnaviria</taxon>
        <taxon>Heunggongvirae</taxon>
        <taxon>Uroviricota</taxon>
        <taxon>Caudoviricetes</taxon>
    </lineage>
</organism>